<dbReference type="Proteomes" id="UP000798602">
    <property type="component" value="Unassembled WGS sequence"/>
</dbReference>
<comment type="caution">
    <text evidence="1">The sequence shown here is derived from an EMBL/GenBank/DDBJ whole genome shotgun (WGS) entry which is preliminary data.</text>
</comment>
<proteinExistence type="predicted"/>
<evidence type="ECO:0000313" key="1">
    <source>
        <dbReference type="EMBL" id="NBL63638.1"/>
    </source>
</evidence>
<evidence type="ECO:0000313" key="2">
    <source>
        <dbReference type="Proteomes" id="UP000798602"/>
    </source>
</evidence>
<sequence length="406" mass="47491">MKQKLLIIGSVFPEPNSSAAGTRMMQLINLFNNNNFEIIFASTAQKSEFSENLSELNVSEKNILLNDDSFDDFLKDLHPHIVLFDRFAVEEQFGWRVSKNCPEALKILDTEDLHFLRHARQKMVKANEKFSMEVVFDEDITKREIASIFRCDLTLIVSKFEMNLLQNHFKIDDFQLLYLPVFSKTSEVYSLCFEDRNGFMFIGNFLHEPNYDAVLELKKNIWPMIKKALPEARIHIYGAYPSQKVFQLHNAQENFLIEGRAEDVQNAMNQHRVLLAPIRFGAGIKGKFIDAMQFGLPTITTSIGAEGMNFGDWNGFVEDDFTKFAAQAIYLYQNKITWDEAQCKGFLLLKNFEAENFVAFFWQKIETWQLNLSKYRKRNFIGEMLNFHTMRSTEFMSRWIQEKNKK</sequence>
<dbReference type="SUPFAM" id="SSF53756">
    <property type="entry name" value="UDP-Glycosyltransferase/glycogen phosphorylase"/>
    <property type="match status" value="1"/>
</dbReference>
<protein>
    <submittedName>
        <fullName evidence="1">Glycosyltransferase</fullName>
    </submittedName>
</protein>
<accession>A0ABW9Z469</accession>
<dbReference type="EMBL" id="JAABLM010000001">
    <property type="protein sequence ID" value="NBL63638.1"/>
    <property type="molecule type" value="Genomic_DNA"/>
</dbReference>
<organism evidence="1 2">
    <name type="scientific">Flavobacterium ichthyis</name>
    <dbReference type="NCBI Taxonomy" id="2698827"/>
    <lineage>
        <taxon>Bacteria</taxon>
        <taxon>Pseudomonadati</taxon>
        <taxon>Bacteroidota</taxon>
        <taxon>Flavobacteriia</taxon>
        <taxon>Flavobacteriales</taxon>
        <taxon>Flavobacteriaceae</taxon>
        <taxon>Flavobacterium</taxon>
    </lineage>
</organism>
<dbReference type="RefSeq" id="WP_166535477.1">
    <property type="nucleotide sequence ID" value="NZ_JAABLM010000001.1"/>
</dbReference>
<keyword evidence="2" id="KW-1185">Reference proteome</keyword>
<reference evidence="2" key="1">
    <citation type="submission" date="2020-01" db="EMBL/GenBank/DDBJ databases">
        <title>Sphingomonas sp. strain CSW-10.</title>
        <authorList>
            <person name="Chen W.-M."/>
        </authorList>
    </citation>
    <scope>NUCLEOTIDE SEQUENCE [LARGE SCALE GENOMIC DNA]</scope>
    <source>
        <strain evidence="2">NST-5</strain>
    </source>
</reference>
<name>A0ABW9Z469_9FLAO</name>
<dbReference type="Gene3D" id="3.40.50.2000">
    <property type="entry name" value="Glycogen Phosphorylase B"/>
    <property type="match status" value="1"/>
</dbReference>
<dbReference type="Pfam" id="PF13692">
    <property type="entry name" value="Glyco_trans_1_4"/>
    <property type="match status" value="1"/>
</dbReference>
<gene>
    <name evidence="1" type="ORF">GV828_00305</name>
</gene>